<dbReference type="GO" id="GO:0010468">
    <property type="term" value="P:regulation of gene expression"/>
    <property type="evidence" value="ECO:0007669"/>
    <property type="project" value="InterPro"/>
</dbReference>
<dbReference type="GO" id="GO:0003682">
    <property type="term" value="F:chromatin binding"/>
    <property type="evidence" value="ECO:0007669"/>
    <property type="project" value="TreeGrafter"/>
</dbReference>
<dbReference type="GO" id="GO:0071169">
    <property type="term" value="P:establishment of protein localization to chromatin"/>
    <property type="evidence" value="ECO:0007669"/>
    <property type="project" value="TreeGrafter"/>
</dbReference>
<proteinExistence type="predicted"/>
<dbReference type="GO" id="GO:0140588">
    <property type="term" value="P:chromatin looping"/>
    <property type="evidence" value="ECO:0007669"/>
    <property type="project" value="InterPro"/>
</dbReference>
<dbReference type="PANTHER" id="PTHR21704:SF18">
    <property type="entry name" value="NIPPED-B-LIKE PROTEIN"/>
    <property type="match status" value="1"/>
</dbReference>
<dbReference type="eggNOG" id="KOG1020">
    <property type="taxonomic scope" value="Eukaryota"/>
</dbReference>
<dbReference type="InterPro" id="IPR033031">
    <property type="entry name" value="Scc2/Nipped-B"/>
</dbReference>
<accession>A0A1I8NB70</accession>
<dbReference type="GO" id="GO:0061775">
    <property type="term" value="F:cohesin loader activity"/>
    <property type="evidence" value="ECO:0007669"/>
    <property type="project" value="InterPro"/>
</dbReference>
<name>A0A1I8NB70_MUSDO</name>
<dbReference type="GO" id="GO:0090694">
    <property type="term" value="C:Scc2-Scc4 cohesin loading complex"/>
    <property type="evidence" value="ECO:0007669"/>
    <property type="project" value="TreeGrafter"/>
</dbReference>
<dbReference type="VEuPathDB" id="VectorBase:MDOA013448"/>
<reference evidence="1" key="1">
    <citation type="submission" date="2020-05" db="UniProtKB">
        <authorList>
            <consortium name="EnsemblMetazoa"/>
        </authorList>
    </citation>
    <scope>IDENTIFICATION</scope>
    <source>
        <strain evidence="1">Aabys</strain>
    </source>
</reference>
<dbReference type="AlphaFoldDB" id="A0A1I8NB70"/>
<evidence type="ECO:0000313" key="1">
    <source>
        <dbReference type="EnsemblMetazoa" id="MDOA013448-PA"/>
    </source>
</evidence>
<sequence>MSDREFPSVPVTTLAGLTSLSDLLSELPVSESFGTSISNKSLLFHTLVASESKNLLSLRDDELTRQLVQAIEGTDSEFM</sequence>
<dbReference type="STRING" id="7370.A0A1I8NB70"/>
<dbReference type="EnsemblMetazoa" id="MDOA013448-RA">
    <property type="protein sequence ID" value="MDOA013448-PA"/>
    <property type="gene ID" value="MDOA013448"/>
</dbReference>
<organism evidence="1">
    <name type="scientific">Musca domestica</name>
    <name type="common">House fly</name>
    <dbReference type="NCBI Taxonomy" id="7370"/>
    <lineage>
        <taxon>Eukaryota</taxon>
        <taxon>Metazoa</taxon>
        <taxon>Ecdysozoa</taxon>
        <taxon>Arthropoda</taxon>
        <taxon>Hexapoda</taxon>
        <taxon>Insecta</taxon>
        <taxon>Pterygota</taxon>
        <taxon>Neoptera</taxon>
        <taxon>Endopterygota</taxon>
        <taxon>Diptera</taxon>
        <taxon>Brachycera</taxon>
        <taxon>Muscomorpha</taxon>
        <taxon>Muscoidea</taxon>
        <taxon>Muscidae</taxon>
        <taxon>Musca</taxon>
    </lineage>
</organism>
<protein>
    <submittedName>
        <fullName evidence="1">Uncharacterized protein</fullName>
    </submittedName>
</protein>
<dbReference type="GO" id="GO:1990414">
    <property type="term" value="P:replication-born double-strand break repair via sister chromatid exchange"/>
    <property type="evidence" value="ECO:0007669"/>
    <property type="project" value="TreeGrafter"/>
</dbReference>
<dbReference type="GO" id="GO:0034087">
    <property type="term" value="P:establishment of mitotic sister chromatid cohesion"/>
    <property type="evidence" value="ECO:0007669"/>
    <property type="project" value="TreeGrafter"/>
</dbReference>
<dbReference type="PANTHER" id="PTHR21704">
    <property type="entry name" value="NIPPED-B-LIKE PROTEIN DELANGIN SCC2-RELATED"/>
    <property type="match status" value="1"/>
</dbReference>
<dbReference type="VEuPathDB" id="VectorBase:MDOMA2_002297"/>